<dbReference type="PROSITE" id="PS51456">
    <property type="entry name" value="MYOSIN_MOTOR"/>
    <property type="match status" value="1"/>
</dbReference>
<reference evidence="10" key="1">
    <citation type="journal article" date="2006" name="Science">
        <title>Ancient noncoding elements conserved in the human genome.</title>
        <authorList>
            <person name="Venkatesh B."/>
            <person name="Kirkness E.F."/>
            <person name="Loh Y.H."/>
            <person name="Halpern A.L."/>
            <person name="Lee A.P."/>
            <person name="Johnson J."/>
            <person name="Dandona N."/>
            <person name="Viswanathan L.D."/>
            <person name="Tay A."/>
            <person name="Venter J.C."/>
            <person name="Strausberg R.L."/>
            <person name="Brenner S."/>
        </authorList>
    </citation>
    <scope>NUCLEOTIDE SEQUENCE [LARGE SCALE GENOMIC DNA]</scope>
</reference>
<dbReference type="Gene3D" id="1.10.10.820">
    <property type="match status" value="1"/>
</dbReference>
<reference evidence="10" key="2">
    <citation type="journal article" date="2007" name="PLoS Biol.">
        <title>Survey sequencing and comparative analysis of the elephant shark (Callorhinchus milii) genome.</title>
        <authorList>
            <person name="Venkatesh B."/>
            <person name="Kirkness E.F."/>
            <person name="Loh Y.H."/>
            <person name="Halpern A.L."/>
            <person name="Lee A.P."/>
            <person name="Johnson J."/>
            <person name="Dandona N."/>
            <person name="Viswanathan L.D."/>
            <person name="Tay A."/>
            <person name="Venter J.C."/>
            <person name="Strausberg R.L."/>
            <person name="Brenner S."/>
        </authorList>
    </citation>
    <scope>NUCLEOTIDE SEQUENCE [LARGE SCALE GENOMIC DNA]</scope>
</reference>
<evidence type="ECO:0000313" key="10">
    <source>
        <dbReference type="Proteomes" id="UP000314986"/>
    </source>
</evidence>
<keyword evidence="2" id="KW-0547">Nucleotide-binding</keyword>
<keyword evidence="5" id="KW-0505">Motor protein</keyword>
<proteinExistence type="inferred from homology"/>
<feature type="domain" description="Myosin motor" evidence="8">
    <location>
        <begin position="1"/>
        <end position="95"/>
    </location>
</feature>
<dbReference type="GO" id="GO:0005524">
    <property type="term" value="F:ATP binding"/>
    <property type="evidence" value="ECO:0007669"/>
    <property type="project" value="UniProtKB-KW"/>
</dbReference>
<keyword evidence="10" id="KW-1185">Reference proteome</keyword>
<accession>A0A4W3GHE3</accession>
<comment type="similarity">
    <text evidence="1 7">Belongs to the TRAFAC class myosin-kinesin ATPase superfamily. Myosin family.</text>
</comment>
<dbReference type="InterPro" id="IPR027417">
    <property type="entry name" value="P-loop_NTPase"/>
</dbReference>
<reference evidence="9" key="5">
    <citation type="submission" date="2025-09" db="UniProtKB">
        <authorList>
            <consortium name="Ensembl"/>
        </authorList>
    </citation>
    <scope>IDENTIFICATION</scope>
</reference>
<dbReference type="SUPFAM" id="SSF52540">
    <property type="entry name" value="P-loop containing nucleoside triphosphate hydrolases"/>
    <property type="match status" value="1"/>
</dbReference>
<dbReference type="Ensembl" id="ENSCMIT00000003012.1">
    <property type="protein sequence ID" value="ENSCMIP00000002913.1"/>
    <property type="gene ID" value="ENSCMIG00000001715.1"/>
</dbReference>
<evidence type="ECO:0000256" key="3">
    <source>
        <dbReference type="ARBA" id="ARBA00022840"/>
    </source>
</evidence>
<reference evidence="9" key="4">
    <citation type="submission" date="2025-08" db="UniProtKB">
        <authorList>
            <consortium name="Ensembl"/>
        </authorList>
    </citation>
    <scope>IDENTIFICATION</scope>
</reference>
<keyword evidence="3" id="KW-0067">ATP-binding</keyword>
<comment type="caution">
    <text evidence="7">Lacks conserved residue(s) required for the propagation of feature annotation.</text>
</comment>
<evidence type="ECO:0000313" key="9">
    <source>
        <dbReference type="Ensembl" id="ENSCMIP00000002913.1"/>
    </source>
</evidence>
<evidence type="ECO:0000256" key="6">
    <source>
        <dbReference type="ARBA" id="ARBA00023203"/>
    </source>
</evidence>
<dbReference type="InterPro" id="IPR001609">
    <property type="entry name" value="Myosin_head_motor_dom-like"/>
</dbReference>
<dbReference type="STRING" id="7868.ENSCMIP00000002913"/>
<evidence type="ECO:0000256" key="1">
    <source>
        <dbReference type="ARBA" id="ARBA00008314"/>
    </source>
</evidence>
<dbReference type="AlphaFoldDB" id="A0A4W3GHE3"/>
<evidence type="ECO:0000256" key="7">
    <source>
        <dbReference type="PROSITE-ProRule" id="PRU00782"/>
    </source>
</evidence>
<dbReference type="Proteomes" id="UP000314986">
    <property type="component" value="Unassembled WGS sequence"/>
</dbReference>
<dbReference type="GO" id="GO:0003779">
    <property type="term" value="F:actin binding"/>
    <property type="evidence" value="ECO:0007669"/>
    <property type="project" value="UniProtKB-KW"/>
</dbReference>
<dbReference type="Pfam" id="PF00063">
    <property type="entry name" value="Myosin_head"/>
    <property type="match status" value="1"/>
</dbReference>
<dbReference type="GeneTree" id="ENSGT00940000161336"/>
<name>A0A4W3GHE3_CALMI</name>
<dbReference type="FunFam" id="1.10.10.820:FF:000001">
    <property type="entry name" value="Myosin heavy chain"/>
    <property type="match status" value="1"/>
</dbReference>
<organism evidence="9 10">
    <name type="scientific">Callorhinchus milii</name>
    <name type="common">Ghost shark</name>
    <dbReference type="NCBI Taxonomy" id="7868"/>
    <lineage>
        <taxon>Eukaryota</taxon>
        <taxon>Metazoa</taxon>
        <taxon>Chordata</taxon>
        <taxon>Craniata</taxon>
        <taxon>Vertebrata</taxon>
        <taxon>Chondrichthyes</taxon>
        <taxon>Holocephali</taxon>
        <taxon>Chimaeriformes</taxon>
        <taxon>Callorhinchidae</taxon>
        <taxon>Callorhinchus</taxon>
    </lineage>
</organism>
<dbReference type="GO" id="GO:0016459">
    <property type="term" value="C:myosin complex"/>
    <property type="evidence" value="ECO:0007669"/>
    <property type="project" value="UniProtKB-KW"/>
</dbReference>
<dbReference type="GO" id="GO:0003774">
    <property type="term" value="F:cytoskeletal motor activity"/>
    <property type="evidence" value="ECO:0007669"/>
    <property type="project" value="InterPro"/>
</dbReference>
<evidence type="ECO:0000256" key="2">
    <source>
        <dbReference type="ARBA" id="ARBA00022741"/>
    </source>
</evidence>
<evidence type="ECO:0000256" key="4">
    <source>
        <dbReference type="ARBA" id="ARBA00023123"/>
    </source>
</evidence>
<reference evidence="10" key="3">
    <citation type="journal article" date="2014" name="Nature">
        <title>Elephant shark genome provides unique insights into gnathostome evolution.</title>
        <authorList>
            <consortium name="International Elephant Shark Genome Sequencing Consortium"/>
            <person name="Venkatesh B."/>
            <person name="Lee A.P."/>
            <person name="Ravi V."/>
            <person name="Maurya A.K."/>
            <person name="Lian M.M."/>
            <person name="Swann J.B."/>
            <person name="Ohta Y."/>
            <person name="Flajnik M.F."/>
            <person name="Sutoh Y."/>
            <person name="Kasahara M."/>
            <person name="Hoon S."/>
            <person name="Gangu V."/>
            <person name="Roy S.W."/>
            <person name="Irimia M."/>
            <person name="Korzh V."/>
            <person name="Kondrychyn I."/>
            <person name="Lim Z.W."/>
            <person name="Tay B.H."/>
            <person name="Tohari S."/>
            <person name="Kong K.W."/>
            <person name="Ho S."/>
            <person name="Lorente-Galdos B."/>
            <person name="Quilez J."/>
            <person name="Marques-Bonet T."/>
            <person name="Raney B.J."/>
            <person name="Ingham P.W."/>
            <person name="Tay A."/>
            <person name="Hillier L.W."/>
            <person name="Minx P."/>
            <person name="Boehm T."/>
            <person name="Wilson R.K."/>
            <person name="Brenner S."/>
            <person name="Warren W.C."/>
        </authorList>
    </citation>
    <scope>NUCLEOTIDE SEQUENCE [LARGE SCALE GENOMIC DNA]</scope>
</reference>
<protein>
    <recommendedName>
        <fullName evidence="8">Myosin motor domain-containing protein</fullName>
    </recommendedName>
</protein>
<keyword evidence="6 7" id="KW-0009">Actin-binding</keyword>
<dbReference type="InParanoid" id="A0A4W3GHE3"/>
<keyword evidence="4 7" id="KW-0518">Myosin</keyword>
<evidence type="ECO:0000256" key="5">
    <source>
        <dbReference type="ARBA" id="ARBA00023175"/>
    </source>
</evidence>
<evidence type="ECO:0000259" key="8">
    <source>
        <dbReference type="PROSITE" id="PS51456"/>
    </source>
</evidence>
<sequence>MLRNGNYLELSDKQYFTPFFSILDMLLITTNPYDFPFISQGEITVTSIDDQEELMATDEAIDVLGFTSDEKVGIYKLTGAVMHKGNLKFKQKQRE</sequence>